<evidence type="ECO:0008006" key="5">
    <source>
        <dbReference type="Google" id="ProtNLM"/>
    </source>
</evidence>
<dbReference type="SUPFAM" id="SSF53756">
    <property type="entry name" value="UDP-Glycosyltransferase/glycogen phosphorylase"/>
    <property type="match status" value="1"/>
</dbReference>
<evidence type="ECO:0000259" key="1">
    <source>
        <dbReference type="Pfam" id="PF00534"/>
    </source>
</evidence>
<dbReference type="InterPro" id="IPR028098">
    <property type="entry name" value="Glyco_trans_4-like_N"/>
</dbReference>
<dbReference type="InterPro" id="IPR001296">
    <property type="entry name" value="Glyco_trans_1"/>
</dbReference>
<dbReference type="Pfam" id="PF13579">
    <property type="entry name" value="Glyco_trans_4_4"/>
    <property type="match status" value="1"/>
</dbReference>
<accession>A0A1F5K6C9</accession>
<evidence type="ECO:0000313" key="4">
    <source>
        <dbReference type="Proteomes" id="UP000176405"/>
    </source>
</evidence>
<comment type="caution">
    <text evidence="3">The sequence shown here is derived from an EMBL/GenBank/DDBJ whole genome shotgun (WGS) entry which is preliminary data.</text>
</comment>
<dbReference type="EMBL" id="MFDH01000011">
    <property type="protein sequence ID" value="OGE36506.1"/>
    <property type="molecule type" value="Genomic_DNA"/>
</dbReference>
<protein>
    <recommendedName>
        <fullName evidence="5">Glycosyl transferase family 1 domain-containing protein</fullName>
    </recommendedName>
</protein>
<reference evidence="3 4" key="1">
    <citation type="journal article" date="2016" name="Nat. Commun.">
        <title>Thousands of microbial genomes shed light on interconnected biogeochemical processes in an aquifer system.</title>
        <authorList>
            <person name="Anantharaman K."/>
            <person name="Brown C.T."/>
            <person name="Hug L.A."/>
            <person name="Sharon I."/>
            <person name="Castelle C.J."/>
            <person name="Probst A.J."/>
            <person name="Thomas B.C."/>
            <person name="Singh A."/>
            <person name="Wilkins M.J."/>
            <person name="Karaoz U."/>
            <person name="Brodie E.L."/>
            <person name="Williams K.H."/>
            <person name="Hubbard S.S."/>
            <person name="Banfield J.F."/>
        </authorList>
    </citation>
    <scope>NUCLEOTIDE SEQUENCE [LARGE SCALE GENOMIC DNA]</scope>
</reference>
<dbReference type="PANTHER" id="PTHR12526">
    <property type="entry name" value="GLYCOSYLTRANSFERASE"/>
    <property type="match status" value="1"/>
</dbReference>
<proteinExistence type="predicted"/>
<dbReference type="Gene3D" id="3.40.50.2000">
    <property type="entry name" value="Glycogen Phosphorylase B"/>
    <property type="match status" value="2"/>
</dbReference>
<feature type="domain" description="Glycosyl transferase family 1" evidence="1">
    <location>
        <begin position="191"/>
        <end position="340"/>
    </location>
</feature>
<dbReference type="AlphaFoldDB" id="A0A1F5K6C9"/>
<dbReference type="STRING" id="1797780.A3E45_01125"/>
<evidence type="ECO:0000313" key="3">
    <source>
        <dbReference type="EMBL" id="OGE36506.1"/>
    </source>
</evidence>
<evidence type="ECO:0000259" key="2">
    <source>
        <dbReference type="Pfam" id="PF13579"/>
    </source>
</evidence>
<dbReference type="Proteomes" id="UP000176405">
    <property type="component" value="Unassembled WGS sequence"/>
</dbReference>
<feature type="domain" description="Glycosyltransferase subfamily 4-like N-terminal" evidence="2">
    <location>
        <begin position="22"/>
        <end position="150"/>
    </location>
</feature>
<dbReference type="GO" id="GO:0016757">
    <property type="term" value="F:glycosyltransferase activity"/>
    <property type="evidence" value="ECO:0007669"/>
    <property type="project" value="InterPro"/>
</dbReference>
<dbReference type="Pfam" id="PF00534">
    <property type="entry name" value="Glycos_transf_1"/>
    <property type="match status" value="1"/>
</dbReference>
<sequence>MRIGIITHNYPNKKGDRQNAGIFVYDIAHALKKLGHEIFVLCPGQGEADEIPVTWFGGVGSGQKMGNLKPYNPFDLIMFLRMVFSGLRATDKFVSENKVDFIVGMWAFPAGIFALWAKLRHKVPYCLWALGSDVYVYARYPVLGWVIKRALFGANFLLADGIDLAKKASEIAERKCEFLPSASQLSHKSKPAREKKGPLRFVFLGRMEPVKGADVLIDAVSKIADLDFEVHCMGDGSLLPGLKERVSDLSLGKKVFFYGNVSDPEVIYTNLSFSDWLVIPSRSDSIPLVFSEGTKAGLPMIVAEVGDMVELVKDYKVGLSFPKENSKKLAEILRDVIVKGRVETEKYRDSVSKVAQLFDVNSSAEKLAKMIKREK</sequence>
<gene>
    <name evidence="3" type="ORF">A3E45_01125</name>
</gene>
<organism evidence="3 4">
    <name type="scientific">Candidatus Daviesbacteria bacterium RIFCSPHIGHO2_12_FULL_43_11</name>
    <dbReference type="NCBI Taxonomy" id="1797780"/>
    <lineage>
        <taxon>Bacteria</taxon>
        <taxon>Candidatus Daviesiibacteriota</taxon>
    </lineage>
</organism>
<name>A0A1F5K6C9_9BACT</name>